<keyword evidence="3" id="KW-0804">Transcription</keyword>
<organism evidence="5 6">
    <name type="scientific">Mesorhizobium atlanticum</name>
    <dbReference type="NCBI Taxonomy" id="2233532"/>
    <lineage>
        <taxon>Bacteria</taxon>
        <taxon>Pseudomonadati</taxon>
        <taxon>Pseudomonadota</taxon>
        <taxon>Alphaproteobacteria</taxon>
        <taxon>Hyphomicrobiales</taxon>
        <taxon>Phyllobacteriaceae</taxon>
        <taxon>Mesorhizobium</taxon>
    </lineage>
</organism>
<evidence type="ECO:0000256" key="1">
    <source>
        <dbReference type="ARBA" id="ARBA00023015"/>
    </source>
</evidence>
<accession>A0A330GZQ2</accession>
<dbReference type="InterPro" id="IPR036390">
    <property type="entry name" value="WH_DNA-bd_sf"/>
</dbReference>
<dbReference type="AlphaFoldDB" id="A0A330GZQ2"/>
<evidence type="ECO:0000256" key="3">
    <source>
        <dbReference type="ARBA" id="ARBA00023163"/>
    </source>
</evidence>
<dbReference type="InterPro" id="IPR011991">
    <property type="entry name" value="ArsR-like_HTH"/>
</dbReference>
<keyword evidence="1" id="KW-0805">Transcription regulation</keyword>
<feature type="domain" description="HTH hxlR-type" evidence="4">
    <location>
        <begin position="10"/>
        <end position="107"/>
    </location>
</feature>
<dbReference type="SUPFAM" id="SSF46785">
    <property type="entry name" value="Winged helix' DNA-binding domain"/>
    <property type="match status" value="1"/>
</dbReference>
<protein>
    <submittedName>
        <fullName evidence="5">Transcriptional regulator</fullName>
    </submittedName>
</protein>
<dbReference type="InterPro" id="IPR002577">
    <property type="entry name" value="HTH_HxlR"/>
</dbReference>
<gene>
    <name evidence="5" type="ORF">DPM35_07575</name>
</gene>
<name>A0A330GZQ2_9HYPH</name>
<keyword evidence="6" id="KW-1185">Reference proteome</keyword>
<dbReference type="Proteomes" id="UP000251956">
    <property type="component" value="Unassembled WGS sequence"/>
</dbReference>
<evidence type="ECO:0000313" key="5">
    <source>
        <dbReference type="EMBL" id="RAZ78423.1"/>
    </source>
</evidence>
<evidence type="ECO:0000259" key="4">
    <source>
        <dbReference type="PROSITE" id="PS51118"/>
    </source>
</evidence>
<dbReference type="GO" id="GO:0003677">
    <property type="term" value="F:DNA binding"/>
    <property type="evidence" value="ECO:0007669"/>
    <property type="project" value="UniProtKB-KW"/>
</dbReference>
<proteinExistence type="predicted"/>
<dbReference type="Pfam" id="PF01638">
    <property type="entry name" value="HxlR"/>
    <property type="match status" value="1"/>
</dbReference>
<evidence type="ECO:0000256" key="2">
    <source>
        <dbReference type="ARBA" id="ARBA00023125"/>
    </source>
</evidence>
<dbReference type="RefSeq" id="WP_112126670.1">
    <property type="nucleotide sequence ID" value="NZ_QMBQ01000002.1"/>
</dbReference>
<dbReference type="Gene3D" id="1.10.10.10">
    <property type="entry name" value="Winged helix-like DNA-binding domain superfamily/Winged helix DNA-binding domain"/>
    <property type="match status" value="1"/>
</dbReference>
<dbReference type="EMBL" id="QMBQ01000002">
    <property type="protein sequence ID" value="RAZ78423.1"/>
    <property type="molecule type" value="Genomic_DNA"/>
</dbReference>
<dbReference type="PANTHER" id="PTHR33204:SF37">
    <property type="entry name" value="HTH-TYPE TRANSCRIPTIONAL REGULATOR YODB"/>
    <property type="match status" value="1"/>
</dbReference>
<dbReference type="InterPro" id="IPR036388">
    <property type="entry name" value="WH-like_DNA-bd_sf"/>
</dbReference>
<dbReference type="CDD" id="cd00090">
    <property type="entry name" value="HTH_ARSR"/>
    <property type="match status" value="1"/>
</dbReference>
<dbReference type="OrthoDB" id="9782219at2"/>
<reference evidence="6" key="1">
    <citation type="submission" date="2018-06" db="EMBL/GenBank/DDBJ databases">
        <authorList>
            <person name="Helene L.C."/>
            <person name="Dall'Agnol R."/>
            <person name="Delamuta J.R."/>
            <person name="Hungria M."/>
        </authorList>
    </citation>
    <scope>NUCLEOTIDE SEQUENCE [LARGE SCALE GENOMIC DNA]</scope>
    <source>
        <strain evidence="6">CNPSo 3140</strain>
    </source>
</reference>
<reference evidence="5 6" key="2">
    <citation type="submission" date="2018-07" db="EMBL/GenBank/DDBJ databases">
        <title>Diversity of Mesorhizobium strains in Brazil.</title>
        <authorList>
            <person name="Helene L.C.F."/>
            <person name="Dall'Agnol R."/>
            <person name="Delamuta J.R.M."/>
            <person name="Hungria M."/>
        </authorList>
    </citation>
    <scope>NUCLEOTIDE SEQUENCE [LARGE SCALE GENOMIC DNA]</scope>
    <source>
        <strain evidence="5 6">CNPSo 3140</strain>
    </source>
</reference>
<dbReference type="GO" id="GO:0006355">
    <property type="term" value="P:regulation of DNA-templated transcription"/>
    <property type="evidence" value="ECO:0007669"/>
    <property type="project" value="UniProtKB-ARBA"/>
</dbReference>
<evidence type="ECO:0000313" key="6">
    <source>
        <dbReference type="Proteomes" id="UP000251956"/>
    </source>
</evidence>
<keyword evidence="2" id="KW-0238">DNA-binding</keyword>
<dbReference type="PANTHER" id="PTHR33204">
    <property type="entry name" value="TRANSCRIPTIONAL REGULATOR, MARR FAMILY"/>
    <property type="match status" value="1"/>
</dbReference>
<comment type="caution">
    <text evidence="5">The sequence shown here is derived from an EMBL/GenBank/DDBJ whole genome shotgun (WGS) entry which is preliminary data.</text>
</comment>
<sequence>MTRRPYGLLCPISRACEFLEPRWTIQILTELWNGSTRFNDIRKGVGNISSALLSRRLKEMEALGLVERIEDEASGTITYFRTEKSIKLEPAMNALAEWAQCNIEAEVALADVDVSTLMWLVRRKINLAELPRRRAVIRFHFRDDPPPKYPHYWLVVEPGANVPELCSADPRRDVDLYVETGVVSLGAILEGRSSIEREKERGGLFLSGDPGLARSMDRWLRPSVYAALEGIVPLS</sequence>
<dbReference type="PROSITE" id="PS51118">
    <property type="entry name" value="HTH_HXLR"/>
    <property type="match status" value="1"/>
</dbReference>